<proteinExistence type="predicted"/>
<dbReference type="SUPFAM" id="SSF56281">
    <property type="entry name" value="Metallo-hydrolase/oxidoreductase"/>
    <property type="match status" value="1"/>
</dbReference>
<dbReference type="InterPro" id="IPR036866">
    <property type="entry name" value="RibonucZ/Hydroxyglut_hydro"/>
</dbReference>
<accession>A0AAU7AQY8</accession>
<dbReference type="AlphaFoldDB" id="A0AAU7AQY8"/>
<dbReference type="PANTHER" id="PTHR23131">
    <property type="entry name" value="ENDORIBONUCLEASE LACTB2"/>
    <property type="match status" value="1"/>
</dbReference>
<dbReference type="Pfam" id="PF00753">
    <property type="entry name" value="Lactamase_B"/>
    <property type="match status" value="1"/>
</dbReference>
<dbReference type="SMART" id="SM00849">
    <property type="entry name" value="Lactamase_B"/>
    <property type="match status" value="1"/>
</dbReference>
<dbReference type="KEGG" id="parq:DSM112329_00900"/>
<name>A0AAU7AQY8_9ACTN</name>
<gene>
    <name evidence="2" type="ORF">DSM112329_00900</name>
</gene>
<sequence>MLKAAADAGIHRLVIPTPFGVGDVNCYLIEDDPLTLVDCGPSSAVALLALESELERLGHSLRDVQLLVITHQHIDHMGLAHVFASRGRAEIACLDKLAPVLENWEHHGAQDDDDALLLMRRHGVEDHVAVALRSVADIVRGWGVSCRVDRPLVPGRPLELAGRSLEVLHRPGHSPSDILLVDQEHRVAITGDHLLAGISSNAVISRPLVHKWDGRRPKTLLDYRESLRLTAELDVDVMLGGHRQPVTGHRELIAERLQEHERRAEKIFDKLAAGPRTAHELATETWGEVAVTQVFLTLSEILGHLDLLIDRGLVTEDRSADVIRFARAE</sequence>
<feature type="domain" description="Metallo-beta-lactamase" evidence="1">
    <location>
        <begin position="23"/>
        <end position="242"/>
    </location>
</feature>
<protein>
    <recommendedName>
        <fullName evidence="1">Metallo-beta-lactamase domain-containing protein</fullName>
    </recommendedName>
</protein>
<dbReference type="RefSeq" id="WP_354700619.1">
    <property type="nucleotide sequence ID" value="NZ_CP114014.1"/>
</dbReference>
<dbReference type="PANTHER" id="PTHR23131:SF4">
    <property type="entry name" value="METALLO-BETA-LACTAMASE SUPERFAMILY POTEIN"/>
    <property type="match status" value="1"/>
</dbReference>
<dbReference type="Gene3D" id="3.60.15.10">
    <property type="entry name" value="Ribonuclease Z/Hydroxyacylglutathione hydrolase-like"/>
    <property type="match status" value="1"/>
</dbReference>
<dbReference type="EMBL" id="CP114014">
    <property type="protein sequence ID" value="XAY04072.1"/>
    <property type="molecule type" value="Genomic_DNA"/>
</dbReference>
<evidence type="ECO:0000313" key="2">
    <source>
        <dbReference type="EMBL" id="XAY04072.1"/>
    </source>
</evidence>
<evidence type="ECO:0000259" key="1">
    <source>
        <dbReference type="SMART" id="SM00849"/>
    </source>
</evidence>
<dbReference type="InterPro" id="IPR001279">
    <property type="entry name" value="Metallo-B-lactamas"/>
</dbReference>
<reference evidence="2" key="1">
    <citation type="submission" date="2022-12" db="EMBL/GenBank/DDBJ databases">
        <title>Paraconexibacter alkalitolerans sp. nov. and Baekduia alba sp. nov., isolated from soil and emended description of the genera Paraconexibacter (Chun et al., 2020) and Baekduia (An et al., 2020).</title>
        <authorList>
            <person name="Vieira S."/>
            <person name="Huber K.J."/>
            <person name="Geppert A."/>
            <person name="Wolf J."/>
            <person name="Neumann-Schaal M."/>
            <person name="Muesken M."/>
            <person name="Overmann J."/>
        </authorList>
    </citation>
    <scope>NUCLEOTIDE SEQUENCE</scope>
    <source>
        <strain evidence="2">AEG42_29</strain>
    </source>
</reference>
<organism evidence="2">
    <name type="scientific">Paraconexibacter sp. AEG42_29</name>
    <dbReference type="NCBI Taxonomy" id="2997339"/>
    <lineage>
        <taxon>Bacteria</taxon>
        <taxon>Bacillati</taxon>
        <taxon>Actinomycetota</taxon>
        <taxon>Thermoleophilia</taxon>
        <taxon>Solirubrobacterales</taxon>
        <taxon>Paraconexibacteraceae</taxon>
        <taxon>Paraconexibacter</taxon>
    </lineage>
</organism>
<dbReference type="InterPro" id="IPR050662">
    <property type="entry name" value="Sec-metab_biosynth-thioest"/>
</dbReference>